<feature type="domain" description="TiaS FLD" evidence="9">
    <location>
        <begin position="144"/>
        <end position="257"/>
    </location>
</feature>
<dbReference type="InterPro" id="IPR004365">
    <property type="entry name" value="NA-bd_OB_tRNA"/>
</dbReference>
<accession>A0A497EQS5</accession>
<dbReference type="Pfam" id="PF01336">
    <property type="entry name" value="tRNA_anti-codon"/>
    <property type="match status" value="1"/>
</dbReference>
<dbReference type="Gene3D" id="2.40.50.1010">
    <property type="match status" value="1"/>
</dbReference>
<feature type="domain" description="OB" evidence="8">
    <location>
        <begin position="275"/>
        <end position="350"/>
    </location>
</feature>
<dbReference type="InterPro" id="IPR013696">
    <property type="entry name" value="TiaS_FLD"/>
</dbReference>
<dbReference type="Pfam" id="PF22641">
    <property type="entry name" value="TiaS_TCKD"/>
    <property type="match status" value="1"/>
</dbReference>
<evidence type="ECO:0000256" key="4">
    <source>
        <dbReference type="ARBA" id="ARBA00022741"/>
    </source>
</evidence>
<dbReference type="EC" id="6.3.4.22" evidence="6"/>
<evidence type="ECO:0000313" key="13">
    <source>
        <dbReference type="Proteomes" id="UP000278475"/>
    </source>
</evidence>
<dbReference type="AlphaFoldDB" id="A0A497EQS5"/>
<dbReference type="InterPro" id="IPR012340">
    <property type="entry name" value="NA-bd_OB-fold"/>
</dbReference>
<comment type="similarity">
    <text evidence="6">Belongs to the TiaS family.</text>
</comment>
<feature type="domain" description="TiaS-like TCKD" evidence="10">
    <location>
        <begin position="8"/>
        <end position="67"/>
    </location>
</feature>
<proteinExistence type="inferred from homology"/>
<evidence type="ECO:0000256" key="6">
    <source>
        <dbReference type="HAMAP-Rule" id="MF_01892"/>
    </source>
</evidence>
<dbReference type="Pfam" id="PF23783">
    <property type="entry name" value="Zn_ribbon_TiaS"/>
    <property type="match status" value="1"/>
</dbReference>
<gene>
    <name evidence="6" type="primary">tiaS</name>
    <name evidence="12" type="ORF">DRJ31_04950</name>
</gene>
<comment type="subcellular location">
    <subcellularLocation>
        <location evidence="6">Cytoplasm</location>
    </subcellularLocation>
</comment>
<evidence type="ECO:0000256" key="7">
    <source>
        <dbReference type="SAM" id="Coils"/>
    </source>
</evidence>
<dbReference type="SUPFAM" id="SSF50249">
    <property type="entry name" value="Nucleic acid-binding proteins"/>
    <property type="match status" value="1"/>
</dbReference>
<dbReference type="PANTHER" id="PTHR40705:SF2">
    <property type="entry name" value="DUF1743 DOMAIN-CONTAINING PROTEIN"/>
    <property type="match status" value="1"/>
</dbReference>
<organism evidence="12 13">
    <name type="scientific">Thermoproteota archaeon</name>
    <dbReference type="NCBI Taxonomy" id="2056631"/>
    <lineage>
        <taxon>Archaea</taxon>
        <taxon>Thermoproteota</taxon>
    </lineage>
</organism>
<keyword evidence="4 6" id="KW-0547">Nucleotide-binding</keyword>
<evidence type="ECO:0000259" key="11">
    <source>
        <dbReference type="Pfam" id="PF23783"/>
    </source>
</evidence>
<evidence type="ECO:0000256" key="1">
    <source>
        <dbReference type="ARBA" id="ARBA00022490"/>
    </source>
</evidence>
<keyword evidence="12" id="KW-0238">DNA-binding</keyword>
<comment type="function">
    <text evidence="6">ATP-dependent agmatine transferase that catalyzes the formation of 2-agmatinylcytidine (agm2C) at the wobble position (C34) of tRNA(Ile2), converting the codon specificity from AUG to AUA.</text>
</comment>
<dbReference type="GO" id="GO:0016879">
    <property type="term" value="F:ligase activity, forming carbon-nitrogen bonds"/>
    <property type="evidence" value="ECO:0007669"/>
    <property type="project" value="UniProtKB-UniRule"/>
</dbReference>
<keyword evidence="7" id="KW-0175">Coiled coil</keyword>
<dbReference type="Gene3D" id="3.30.70.2200">
    <property type="match status" value="1"/>
</dbReference>
<dbReference type="GO" id="GO:0005524">
    <property type="term" value="F:ATP binding"/>
    <property type="evidence" value="ECO:0007669"/>
    <property type="project" value="UniProtKB-KW"/>
</dbReference>
<evidence type="ECO:0000256" key="5">
    <source>
        <dbReference type="ARBA" id="ARBA00022840"/>
    </source>
</evidence>
<comment type="catalytic activity">
    <reaction evidence="6">
        <text>cytidine(34) in tRNA(Ile2) + agmatine + ATP + H2O = 2-agmatinylcytidine(34) in tRNA(Ile2) + AMP + 2 phosphate + 2 H(+)</text>
        <dbReference type="Rhea" id="RHEA:43608"/>
        <dbReference type="Rhea" id="RHEA-COMP:10625"/>
        <dbReference type="Rhea" id="RHEA-COMP:10626"/>
        <dbReference type="ChEBI" id="CHEBI:15377"/>
        <dbReference type="ChEBI" id="CHEBI:15378"/>
        <dbReference type="ChEBI" id="CHEBI:30616"/>
        <dbReference type="ChEBI" id="CHEBI:43474"/>
        <dbReference type="ChEBI" id="CHEBI:58145"/>
        <dbReference type="ChEBI" id="CHEBI:82748"/>
        <dbReference type="ChEBI" id="CHEBI:83545"/>
        <dbReference type="ChEBI" id="CHEBI:456215"/>
        <dbReference type="EC" id="6.3.4.22"/>
    </reaction>
</comment>
<dbReference type="EMBL" id="QMQV01000036">
    <property type="protein sequence ID" value="RLE49412.1"/>
    <property type="molecule type" value="Genomic_DNA"/>
</dbReference>
<evidence type="ECO:0000259" key="8">
    <source>
        <dbReference type="Pfam" id="PF01336"/>
    </source>
</evidence>
<dbReference type="Gene3D" id="3.90.600.20">
    <property type="match status" value="1"/>
</dbReference>
<name>A0A497EQS5_9CREN</name>
<dbReference type="Proteomes" id="UP000278475">
    <property type="component" value="Unassembled WGS sequence"/>
</dbReference>
<keyword evidence="3 6" id="KW-0819">tRNA processing</keyword>
<comment type="caution">
    <text evidence="12">The sequence shown here is derived from an EMBL/GenBank/DDBJ whole genome shotgun (WGS) entry which is preliminary data.</text>
</comment>
<dbReference type="GO" id="GO:0003677">
    <property type="term" value="F:DNA binding"/>
    <property type="evidence" value="ECO:0007669"/>
    <property type="project" value="UniProtKB-KW"/>
</dbReference>
<keyword evidence="2 6" id="KW-0436">Ligase</keyword>
<feature type="domain" description="TiaS C-terminal zinc ribbon" evidence="11">
    <location>
        <begin position="360"/>
        <end position="402"/>
    </location>
</feature>
<reference evidence="12 13" key="1">
    <citation type="submission" date="2018-06" db="EMBL/GenBank/DDBJ databases">
        <title>Extensive metabolic versatility and redundancy in microbially diverse, dynamic hydrothermal sediments.</title>
        <authorList>
            <person name="Dombrowski N."/>
            <person name="Teske A."/>
            <person name="Baker B.J."/>
        </authorList>
    </citation>
    <scope>NUCLEOTIDE SEQUENCE [LARGE SCALE GENOMIC DNA]</scope>
    <source>
        <strain evidence="12">B66_G16</strain>
    </source>
</reference>
<dbReference type="InterPro" id="IPR024913">
    <property type="entry name" value="tRNA_Ile2__agm2C_synt"/>
</dbReference>
<keyword evidence="5 6" id="KW-0067">ATP-binding</keyword>
<evidence type="ECO:0000256" key="2">
    <source>
        <dbReference type="ARBA" id="ARBA00022598"/>
    </source>
</evidence>
<evidence type="ECO:0000313" key="12">
    <source>
        <dbReference type="EMBL" id="RLE49412.1"/>
    </source>
</evidence>
<dbReference type="CDD" id="cd04482">
    <property type="entry name" value="RPA2_OBF_like"/>
    <property type="match status" value="1"/>
</dbReference>
<protein>
    <recommendedName>
        <fullName evidence="6">tRNA(Ile2) 2-agmatinylcytidine synthetase TiaS</fullName>
        <shortName evidence="6">tRNA(Ile2)-agm2C synthetase</shortName>
        <ecNumber evidence="6">6.3.4.22</ecNumber>
    </recommendedName>
    <alternativeName>
        <fullName evidence="6">tRNA(Ile2) agmatidine synthetase</fullName>
    </alternativeName>
</protein>
<evidence type="ECO:0000259" key="10">
    <source>
        <dbReference type="Pfam" id="PF22641"/>
    </source>
</evidence>
<dbReference type="InterPro" id="IPR053870">
    <property type="entry name" value="TiaS-like_TCKD"/>
</dbReference>
<dbReference type="HAMAP" id="MF_01892">
    <property type="entry name" value="tRNA_Ile2_agm2C_synt"/>
    <property type="match status" value="1"/>
</dbReference>
<keyword evidence="1 6" id="KW-0963">Cytoplasm</keyword>
<dbReference type="GO" id="GO:0005737">
    <property type="term" value="C:cytoplasm"/>
    <property type="evidence" value="ECO:0007669"/>
    <property type="project" value="UniProtKB-SubCell"/>
</dbReference>
<feature type="coiled-coil region" evidence="7">
    <location>
        <begin position="381"/>
        <end position="408"/>
    </location>
</feature>
<dbReference type="PANTHER" id="PTHR40705">
    <property type="entry name" value="TRNA(ILE2) 2-AGMATINYLCYTIDINE SYNTHETASE TIAS"/>
    <property type="match status" value="1"/>
</dbReference>
<dbReference type="InterPro" id="IPR055394">
    <property type="entry name" value="Zn_ribbon_TiaS"/>
</dbReference>
<dbReference type="Pfam" id="PF08489">
    <property type="entry name" value="TiaS_FLD"/>
    <property type="match status" value="1"/>
</dbReference>
<dbReference type="GO" id="GO:0002101">
    <property type="term" value="P:tRNA wobble cytosine modification"/>
    <property type="evidence" value="ECO:0007669"/>
    <property type="project" value="UniProtKB-UniRule"/>
</dbReference>
<evidence type="ECO:0000256" key="3">
    <source>
        <dbReference type="ARBA" id="ARBA00022694"/>
    </source>
</evidence>
<evidence type="ECO:0000259" key="9">
    <source>
        <dbReference type="Pfam" id="PF08489"/>
    </source>
</evidence>
<sequence>MVRSLVHIGIDDTDSPAYGGCTTYVAALAVEKLIKAGFEFADYPNLIRLNPNIPWKSRGNGAVALRLYADDIDEPFNIVVNVLKQAYVKEDPRNQPGIVAFKGEILDEVKSYSMRALFDVLSVEDALKVIEKHGMLSYWERGKRGLIGALAAVGLTLQEDYTYELLAYRVKGNYGKPRRIKFESVIEMDRVTKPLTFNNVDYGSSRLLIAPHGPDPVLYGVRGETPEALLLAKELIEVEEPIERWVIFRTNHGTDMHFIKKFKVSELKPYLSAIVEGYVVKNPTSIAGGHVLFKLADETGEIDVVAYEPTGDLRRAVRELIEGDYVEVYGGVKQLESGALTLNLEKLIVLKLAEKIMVLNPKCPRCGKRMKSEGKGKGFQCEKCKLKLREAEKEVIKLSRALNEMEIYVASPKAHRHLTKPLQRYGLEKKGEPFELIEKWHEP</sequence>